<dbReference type="OrthoDB" id="2532648at2759"/>
<protein>
    <recommendedName>
        <fullName evidence="1">F-box domain-containing protein</fullName>
    </recommendedName>
</protein>
<organism evidence="2 3">
    <name type="scientific">Rickenella mellea</name>
    <dbReference type="NCBI Taxonomy" id="50990"/>
    <lineage>
        <taxon>Eukaryota</taxon>
        <taxon>Fungi</taxon>
        <taxon>Dikarya</taxon>
        <taxon>Basidiomycota</taxon>
        <taxon>Agaricomycotina</taxon>
        <taxon>Agaricomycetes</taxon>
        <taxon>Hymenochaetales</taxon>
        <taxon>Rickenellaceae</taxon>
        <taxon>Rickenella</taxon>
    </lineage>
</organism>
<dbReference type="VEuPathDB" id="FungiDB:BD410DRAFT_780342"/>
<dbReference type="InterPro" id="IPR036047">
    <property type="entry name" value="F-box-like_dom_sf"/>
</dbReference>
<evidence type="ECO:0000313" key="2">
    <source>
        <dbReference type="EMBL" id="TDL29843.1"/>
    </source>
</evidence>
<proteinExistence type="predicted"/>
<evidence type="ECO:0000313" key="3">
    <source>
        <dbReference type="Proteomes" id="UP000294933"/>
    </source>
</evidence>
<dbReference type="EMBL" id="ML170156">
    <property type="protein sequence ID" value="TDL29843.1"/>
    <property type="molecule type" value="Genomic_DNA"/>
</dbReference>
<feature type="domain" description="F-box" evidence="1">
    <location>
        <begin position="1"/>
        <end position="49"/>
    </location>
</feature>
<evidence type="ECO:0000259" key="1">
    <source>
        <dbReference type="PROSITE" id="PS50181"/>
    </source>
</evidence>
<accession>A0A4R5XFH1</accession>
<dbReference type="InterPro" id="IPR001810">
    <property type="entry name" value="F-box_dom"/>
</dbReference>
<dbReference type="AlphaFoldDB" id="A0A4R5XFH1"/>
<dbReference type="Proteomes" id="UP000294933">
    <property type="component" value="Unassembled WGS sequence"/>
</dbReference>
<gene>
    <name evidence="2" type="ORF">BD410DRAFT_780342</name>
</gene>
<dbReference type="SUPFAM" id="SSF81383">
    <property type="entry name" value="F-box domain"/>
    <property type="match status" value="1"/>
</dbReference>
<sequence length="378" mass="42706">MSILDLLPVELIAVILSELDLKSLITVSYLSRRLHRVVSDATLNPWRGPISRNLSSGTYEECLRSLSVRSIVPRQNWVDILSTARFDFLLFEATLPNLPESTWEQCFKRRFLPGWMKWKKEGKWREVFSKMLIRLWHRTTTFCTVEEAWTKYIVLNRNGSANLLEGSSRTFNPLAIFNEMKLQNNLAHLETSIRLVVQLVDVRILAFGVLTKPRGSFLVNKNARAFLRPPGAITQSSDADSLYDIDGSRRTSLQSSIHFELSTSAMGDYSTLTHPQPMPSHSNYPMYTPGGGDMRWLGSRELEDQGRQWVGGLMLTAQLTTAQTRIPSTEGPELQDLDLVIGPGRGQYASLTWADLSAIAPWMEEHLLKKIDGPGLGN</sequence>
<dbReference type="PROSITE" id="PS50181">
    <property type="entry name" value="FBOX"/>
    <property type="match status" value="1"/>
</dbReference>
<reference evidence="2 3" key="1">
    <citation type="submission" date="2018-06" db="EMBL/GenBank/DDBJ databases">
        <title>A transcriptomic atlas of mushroom development highlights an independent origin of complex multicellularity.</title>
        <authorList>
            <consortium name="DOE Joint Genome Institute"/>
            <person name="Krizsan K."/>
            <person name="Almasi E."/>
            <person name="Merenyi Z."/>
            <person name="Sahu N."/>
            <person name="Viragh M."/>
            <person name="Koszo T."/>
            <person name="Mondo S."/>
            <person name="Kiss B."/>
            <person name="Balint B."/>
            <person name="Kues U."/>
            <person name="Barry K."/>
            <person name="Hegedus J.C."/>
            <person name="Henrissat B."/>
            <person name="Johnson J."/>
            <person name="Lipzen A."/>
            <person name="Ohm R."/>
            <person name="Nagy I."/>
            <person name="Pangilinan J."/>
            <person name="Yan J."/>
            <person name="Xiong Y."/>
            <person name="Grigoriev I.V."/>
            <person name="Hibbett D.S."/>
            <person name="Nagy L.G."/>
        </authorList>
    </citation>
    <scope>NUCLEOTIDE SEQUENCE [LARGE SCALE GENOMIC DNA]</scope>
    <source>
        <strain evidence="2 3">SZMC22713</strain>
    </source>
</reference>
<keyword evidence="3" id="KW-1185">Reference proteome</keyword>
<name>A0A4R5XFH1_9AGAM</name>
<dbReference type="Pfam" id="PF00646">
    <property type="entry name" value="F-box"/>
    <property type="match status" value="1"/>
</dbReference>
<dbReference type="STRING" id="50990.A0A4R5XFH1"/>
<dbReference type="Gene3D" id="1.20.1280.50">
    <property type="match status" value="1"/>
</dbReference>